<feature type="transmembrane region" description="Helical" evidence="6">
    <location>
        <begin position="72"/>
        <end position="91"/>
    </location>
</feature>
<feature type="region of interest" description="Disordered" evidence="5">
    <location>
        <begin position="1"/>
        <end position="44"/>
    </location>
</feature>
<evidence type="ECO:0000256" key="2">
    <source>
        <dbReference type="ARBA" id="ARBA00022692"/>
    </source>
</evidence>
<keyword evidence="8" id="KW-1185">Reference proteome</keyword>
<organism evidence="7 8">
    <name type="scientific">Propioniferax innocua</name>
    <dbReference type="NCBI Taxonomy" id="1753"/>
    <lineage>
        <taxon>Bacteria</taxon>
        <taxon>Bacillati</taxon>
        <taxon>Actinomycetota</taxon>
        <taxon>Actinomycetes</taxon>
        <taxon>Propionibacteriales</taxon>
        <taxon>Propionibacteriaceae</taxon>
        <taxon>Propioniferax</taxon>
    </lineage>
</organism>
<comment type="caution">
    <text evidence="7">The sequence shown here is derived from an EMBL/GenBank/DDBJ whole genome shotgun (WGS) entry which is preliminary data.</text>
</comment>
<evidence type="ECO:0000256" key="1">
    <source>
        <dbReference type="ARBA" id="ARBA00004141"/>
    </source>
</evidence>
<sequence length="168" mass="18554">MSDANWQPEGQWRAGGPEPHGNAHDPGFNPAPHPQAPQYGFQQPLNAGQIPPGSMIPVSPQEHQAEKSMASFSHWGAIFLSWLAGLIGLLAKPAQGGRYQEIHAKESLNFSIIMLIGYAINYMLTFMLIGFLTGLIQFGFDIYMRIKASGAAERGEMPTYWLPFRVLN</sequence>
<dbReference type="OrthoDB" id="9808930at2"/>
<dbReference type="Proteomes" id="UP000316196">
    <property type="component" value="Unassembled WGS sequence"/>
</dbReference>
<gene>
    <name evidence="7" type="ORF">FB460_0651</name>
</gene>
<name>A0A542ZRK9_9ACTN</name>
<feature type="transmembrane region" description="Helical" evidence="6">
    <location>
        <begin position="112"/>
        <end position="136"/>
    </location>
</feature>
<dbReference type="Pfam" id="PF09685">
    <property type="entry name" value="MamF_MmsF"/>
    <property type="match status" value="1"/>
</dbReference>
<dbReference type="EMBL" id="VFOR01000001">
    <property type="protein sequence ID" value="TQL62860.1"/>
    <property type="molecule type" value="Genomic_DNA"/>
</dbReference>
<dbReference type="AlphaFoldDB" id="A0A542ZRK9"/>
<comment type="subcellular location">
    <subcellularLocation>
        <location evidence="1">Membrane</location>
        <topology evidence="1">Multi-pass membrane protein</topology>
    </subcellularLocation>
</comment>
<evidence type="ECO:0000256" key="3">
    <source>
        <dbReference type="ARBA" id="ARBA00022989"/>
    </source>
</evidence>
<evidence type="ECO:0000313" key="8">
    <source>
        <dbReference type="Proteomes" id="UP000316196"/>
    </source>
</evidence>
<evidence type="ECO:0000256" key="6">
    <source>
        <dbReference type="SAM" id="Phobius"/>
    </source>
</evidence>
<keyword evidence="2 6" id="KW-0812">Transmembrane</keyword>
<evidence type="ECO:0000256" key="5">
    <source>
        <dbReference type="SAM" id="MobiDB-lite"/>
    </source>
</evidence>
<reference evidence="7 8" key="1">
    <citation type="submission" date="2019-06" db="EMBL/GenBank/DDBJ databases">
        <title>Sequencing the genomes of 1000 actinobacteria strains.</title>
        <authorList>
            <person name="Klenk H.-P."/>
        </authorList>
    </citation>
    <scope>NUCLEOTIDE SEQUENCE [LARGE SCALE GENOMIC DNA]</scope>
    <source>
        <strain evidence="7 8">DSM 8251</strain>
    </source>
</reference>
<proteinExistence type="predicted"/>
<accession>A0A542ZRK9</accession>
<evidence type="ECO:0000256" key="4">
    <source>
        <dbReference type="ARBA" id="ARBA00023136"/>
    </source>
</evidence>
<protein>
    <submittedName>
        <fullName evidence="7">Uncharacterized protein DUF4870</fullName>
    </submittedName>
</protein>
<dbReference type="RefSeq" id="WP_142092649.1">
    <property type="nucleotide sequence ID" value="NZ_BAAAMD010000001.1"/>
</dbReference>
<keyword evidence="4 6" id="KW-0472">Membrane</keyword>
<keyword evidence="3 6" id="KW-1133">Transmembrane helix</keyword>
<evidence type="ECO:0000313" key="7">
    <source>
        <dbReference type="EMBL" id="TQL62860.1"/>
    </source>
</evidence>
<dbReference type="InterPro" id="IPR019109">
    <property type="entry name" value="MamF_MmsF"/>
</dbReference>